<evidence type="ECO:0000313" key="8">
    <source>
        <dbReference type="EMBL" id="KIM96709.1"/>
    </source>
</evidence>
<dbReference type="Proteomes" id="UP000054321">
    <property type="component" value="Unassembled WGS sequence"/>
</dbReference>
<comment type="subcellular location">
    <subcellularLocation>
        <location evidence="1">Membrane</location>
        <topology evidence="1">Multi-pass membrane protein</topology>
    </subcellularLocation>
</comment>
<feature type="transmembrane region" description="Helical" evidence="6">
    <location>
        <begin position="93"/>
        <end position="112"/>
    </location>
</feature>
<evidence type="ECO:0000256" key="6">
    <source>
        <dbReference type="SAM" id="Phobius"/>
    </source>
</evidence>
<dbReference type="InParanoid" id="A0A0C3GZZ1"/>
<dbReference type="InterPro" id="IPR052337">
    <property type="entry name" value="SAT4-like"/>
</dbReference>
<feature type="transmembrane region" description="Helical" evidence="6">
    <location>
        <begin position="124"/>
        <end position="142"/>
    </location>
</feature>
<dbReference type="GO" id="GO:0016020">
    <property type="term" value="C:membrane"/>
    <property type="evidence" value="ECO:0007669"/>
    <property type="project" value="UniProtKB-SubCell"/>
</dbReference>
<sequence length="253" mass="27995">MVAATIAIVEGVPHASPNILVYEQYICEAIDLLSLSYMVAVILESGTIHFYFFRSCTDNVGQLIALLVCRPIAYNWNHMIEGRCYNQQEALEAVGIVNLLTDLLIFILPMPMLWGLQLPLGKKIGLTITFGIGLIVCAFSTIRVVEFATLGFSDFPYVVGKVAYWSLLEPGFGVICCCIPVLQPVASKFGKTSLWSKLTPVFSSSLKNRNSKYNGEEDGKKIRRIDDGLYPLTDISLDQDSEQKGEHATPYAV</sequence>
<keyword evidence="9" id="KW-1185">Reference proteome</keyword>
<evidence type="ECO:0000313" key="9">
    <source>
        <dbReference type="Proteomes" id="UP000054321"/>
    </source>
</evidence>
<evidence type="ECO:0000256" key="5">
    <source>
        <dbReference type="ARBA" id="ARBA00038359"/>
    </source>
</evidence>
<evidence type="ECO:0000256" key="4">
    <source>
        <dbReference type="ARBA" id="ARBA00023136"/>
    </source>
</evidence>
<dbReference type="PANTHER" id="PTHR33048">
    <property type="entry name" value="PTH11-LIKE INTEGRAL MEMBRANE PROTEIN (AFU_ORTHOLOGUE AFUA_5G11245)"/>
    <property type="match status" value="1"/>
</dbReference>
<dbReference type="AlphaFoldDB" id="A0A0C3GZZ1"/>
<protein>
    <recommendedName>
        <fullName evidence="7">Rhodopsin domain-containing protein</fullName>
    </recommendedName>
</protein>
<dbReference type="OrthoDB" id="5273647at2759"/>
<dbReference type="Pfam" id="PF20684">
    <property type="entry name" value="Fung_rhodopsin"/>
    <property type="match status" value="1"/>
</dbReference>
<dbReference type="HOGENOM" id="CLU_1098782_0_0_1"/>
<keyword evidence="4 6" id="KW-0472">Membrane</keyword>
<evidence type="ECO:0000259" key="7">
    <source>
        <dbReference type="Pfam" id="PF20684"/>
    </source>
</evidence>
<evidence type="ECO:0000256" key="2">
    <source>
        <dbReference type="ARBA" id="ARBA00022692"/>
    </source>
</evidence>
<comment type="similarity">
    <text evidence="5">Belongs to the SAT4 family.</text>
</comment>
<evidence type="ECO:0000256" key="3">
    <source>
        <dbReference type="ARBA" id="ARBA00022989"/>
    </source>
</evidence>
<dbReference type="STRING" id="913774.A0A0C3GZZ1"/>
<keyword evidence="2 6" id="KW-0812">Transmembrane</keyword>
<keyword evidence="3 6" id="KW-1133">Transmembrane helix</keyword>
<evidence type="ECO:0000256" key="1">
    <source>
        <dbReference type="ARBA" id="ARBA00004141"/>
    </source>
</evidence>
<proteinExistence type="inferred from homology"/>
<reference evidence="9" key="2">
    <citation type="submission" date="2015-01" db="EMBL/GenBank/DDBJ databases">
        <title>Evolutionary Origins and Diversification of the Mycorrhizal Mutualists.</title>
        <authorList>
            <consortium name="DOE Joint Genome Institute"/>
            <consortium name="Mycorrhizal Genomics Consortium"/>
            <person name="Kohler A."/>
            <person name="Kuo A."/>
            <person name="Nagy L.G."/>
            <person name="Floudas D."/>
            <person name="Copeland A."/>
            <person name="Barry K.W."/>
            <person name="Cichocki N."/>
            <person name="Veneault-Fourrey C."/>
            <person name="LaButti K."/>
            <person name="Lindquist E.A."/>
            <person name="Lipzen A."/>
            <person name="Lundell T."/>
            <person name="Morin E."/>
            <person name="Murat C."/>
            <person name="Riley R."/>
            <person name="Ohm R."/>
            <person name="Sun H."/>
            <person name="Tunlid A."/>
            <person name="Henrissat B."/>
            <person name="Grigoriev I.V."/>
            <person name="Hibbett D.S."/>
            <person name="Martin F."/>
        </authorList>
    </citation>
    <scope>NUCLEOTIDE SEQUENCE [LARGE SCALE GENOMIC DNA]</scope>
    <source>
        <strain evidence="9">Zn</strain>
    </source>
</reference>
<accession>A0A0C3GZZ1</accession>
<dbReference type="EMBL" id="KN832883">
    <property type="protein sequence ID" value="KIM96709.1"/>
    <property type="molecule type" value="Genomic_DNA"/>
</dbReference>
<dbReference type="InterPro" id="IPR049326">
    <property type="entry name" value="Rhodopsin_dom_fungi"/>
</dbReference>
<feature type="domain" description="Rhodopsin" evidence="7">
    <location>
        <begin position="62"/>
        <end position="187"/>
    </location>
</feature>
<reference evidence="8 9" key="1">
    <citation type="submission" date="2014-04" db="EMBL/GenBank/DDBJ databases">
        <authorList>
            <consortium name="DOE Joint Genome Institute"/>
            <person name="Kuo A."/>
            <person name="Martino E."/>
            <person name="Perotto S."/>
            <person name="Kohler A."/>
            <person name="Nagy L.G."/>
            <person name="Floudas D."/>
            <person name="Copeland A."/>
            <person name="Barry K.W."/>
            <person name="Cichocki N."/>
            <person name="Veneault-Fourrey C."/>
            <person name="LaButti K."/>
            <person name="Lindquist E.A."/>
            <person name="Lipzen A."/>
            <person name="Lundell T."/>
            <person name="Morin E."/>
            <person name="Murat C."/>
            <person name="Sun H."/>
            <person name="Tunlid A."/>
            <person name="Henrissat B."/>
            <person name="Grigoriev I.V."/>
            <person name="Hibbett D.S."/>
            <person name="Martin F."/>
            <person name="Nordberg H.P."/>
            <person name="Cantor M.N."/>
            <person name="Hua S.X."/>
        </authorList>
    </citation>
    <scope>NUCLEOTIDE SEQUENCE [LARGE SCALE GENOMIC DNA]</scope>
    <source>
        <strain evidence="8 9">Zn</strain>
    </source>
</reference>
<name>A0A0C3GZZ1_OIDMZ</name>
<gene>
    <name evidence="8" type="ORF">OIDMADRAFT_32633</name>
</gene>
<organism evidence="8 9">
    <name type="scientific">Oidiodendron maius (strain Zn)</name>
    <dbReference type="NCBI Taxonomy" id="913774"/>
    <lineage>
        <taxon>Eukaryota</taxon>
        <taxon>Fungi</taxon>
        <taxon>Dikarya</taxon>
        <taxon>Ascomycota</taxon>
        <taxon>Pezizomycotina</taxon>
        <taxon>Leotiomycetes</taxon>
        <taxon>Leotiomycetes incertae sedis</taxon>
        <taxon>Myxotrichaceae</taxon>
        <taxon>Oidiodendron</taxon>
    </lineage>
</organism>
<dbReference type="PANTHER" id="PTHR33048:SF57">
    <property type="entry name" value="INTEGRAL MEMBRANE PROTEIN-RELATED"/>
    <property type="match status" value="1"/>
</dbReference>